<evidence type="ECO:0000313" key="1">
    <source>
        <dbReference type="EMBL" id="RLN68504.1"/>
    </source>
</evidence>
<dbReference type="AlphaFoldDB" id="A0A3F2S1H7"/>
<dbReference type="GO" id="GO:0005634">
    <property type="term" value="C:nucleus"/>
    <property type="evidence" value="ECO:0007669"/>
    <property type="project" value="TreeGrafter"/>
</dbReference>
<dbReference type="PANTHER" id="PTHR15967">
    <property type="entry name" value="E2F-ASSOCIATED PHOSPHOPROTEIN"/>
    <property type="match status" value="1"/>
</dbReference>
<evidence type="ECO:0000313" key="2">
    <source>
        <dbReference type="Proteomes" id="UP000277300"/>
    </source>
</evidence>
<accession>A0A3F2S1H7</accession>
<dbReference type="InterPro" id="IPR019370">
    <property type="entry name" value="E2F-assoc_phosphoprotein"/>
</dbReference>
<reference evidence="1 2" key="1">
    <citation type="submission" date="2018-07" db="EMBL/GenBank/DDBJ databases">
        <title>Genome sequencing of oomycete isolates from Chile give support for New Zealand origin for Phytophthora kernoviae and make available the first Nothophytophthora sp. genome.</title>
        <authorList>
            <person name="Studholme D.J."/>
            <person name="Sanfuentes E."/>
            <person name="Panda P."/>
            <person name="Hill R."/>
            <person name="Sambles C."/>
            <person name="Grant M."/>
            <person name="Williams N.M."/>
            <person name="Mcdougal R.L."/>
        </authorList>
    </citation>
    <scope>NUCLEOTIDE SEQUENCE [LARGE SCALE GENOMIC DNA]</scope>
    <source>
        <strain evidence="1">Chile6</strain>
    </source>
</reference>
<proteinExistence type="predicted"/>
<dbReference type="Pfam" id="PF10238">
    <property type="entry name" value="Eapp_C"/>
    <property type="match status" value="1"/>
</dbReference>
<comment type="caution">
    <text evidence="1">The sequence shown here is derived from an EMBL/GenBank/DDBJ whole genome shotgun (WGS) entry which is preliminary data.</text>
</comment>
<name>A0A3F2S1H7_9STRA</name>
<gene>
    <name evidence="1" type="ORF">BBP00_00000985</name>
</gene>
<dbReference type="PANTHER" id="PTHR15967:SF0">
    <property type="entry name" value="E2F-ASSOCIATED PHOSPHOPROTEIN"/>
    <property type="match status" value="1"/>
</dbReference>
<sequence length="107" mass="11945">MACERHAQFMNQYRATAAINCRVKKEEILTYTTGESSSVPASLPFHKRRNLATSASNKTTTTTGQQIAGLLQQNEFYPVACSDCGTMVGVFDRDQQYHFFNVLPSNC</sequence>
<dbReference type="Proteomes" id="UP000277300">
    <property type="component" value="Unassembled WGS sequence"/>
</dbReference>
<organism evidence="1 2">
    <name type="scientific">Phytophthora kernoviae</name>
    <dbReference type="NCBI Taxonomy" id="325452"/>
    <lineage>
        <taxon>Eukaryota</taxon>
        <taxon>Sar</taxon>
        <taxon>Stramenopiles</taxon>
        <taxon>Oomycota</taxon>
        <taxon>Peronosporomycetes</taxon>
        <taxon>Peronosporales</taxon>
        <taxon>Peronosporaceae</taxon>
        <taxon>Phytophthora</taxon>
    </lineage>
</organism>
<dbReference type="EMBL" id="MBDO02000012">
    <property type="protein sequence ID" value="RLN68504.1"/>
    <property type="molecule type" value="Genomic_DNA"/>
</dbReference>
<protein>
    <submittedName>
        <fullName evidence="1">Uncharacterized protein</fullName>
    </submittedName>
</protein>
<dbReference type="OrthoDB" id="122464at2759"/>